<dbReference type="RefSeq" id="XP_009221488.1">
    <property type="nucleotide sequence ID" value="XM_009223224.1"/>
</dbReference>
<reference evidence="2" key="3">
    <citation type="submission" date="2010-09" db="EMBL/GenBank/DDBJ databases">
        <title>Annotation of Gaeumannomyces graminis var. tritici R3-111a-1.</title>
        <authorList>
            <consortium name="The Broad Institute Genome Sequencing Platform"/>
            <person name="Ma L.-J."/>
            <person name="Dead R."/>
            <person name="Young S.K."/>
            <person name="Zeng Q."/>
            <person name="Gargeya S."/>
            <person name="Fitzgerald M."/>
            <person name="Haas B."/>
            <person name="Abouelleil A."/>
            <person name="Alvarado L."/>
            <person name="Arachchi H.M."/>
            <person name="Berlin A."/>
            <person name="Brown A."/>
            <person name="Chapman S.B."/>
            <person name="Chen Z."/>
            <person name="Dunbar C."/>
            <person name="Freedman E."/>
            <person name="Gearin G."/>
            <person name="Gellesch M."/>
            <person name="Goldberg J."/>
            <person name="Griggs A."/>
            <person name="Gujja S."/>
            <person name="Heiman D."/>
            <person name="Howarth C."/>
            <person name="Larson L."/>
            <person name="Lui A."/>
            <person name="MacDonald P.J.P."/>
            <person name="Mehta T."/>
            <person name="Montmayeur A."/>
            <person name="Murphy C."/>
            <person name="Neiman D."/>
            <person name="Pearson M."/>
            <person name="Priest M."/>
            <person name="Roberts A."/>
            <person name="Saif S."/>
            <person name="Shea T."/>
            <person name="Shenoy N."/>
            <person name="Sisk P."/>
            <person name="Stolte C."/>
            <person name="Sykes S."/>
            <person name="Yandava C."/>
            <person name="Wortman J."/>
            <person name="Nusbaum C."/>
            <person name="Birren B."/>
        </authorList>
    </citation>
    <scope>NUCLEOTIDE SEQUENCE</scope>
    <source>
        <strain evidence="2">R3-111a-1</strain>
    </source>
</reference>
<dbReference type="EnsemblFungi" id="EJT75488">
    <property type="protein sequence ID" value="EJT75488"/>
    <property type="gene ID" value="GGTG_05421"/>
</dbReference>
<feature type="compositionally biased region" description="Polar residues" evidence="1">
    <location>
        <begin position="64"/>
        <end position="86"/>
    </location>
</feature>
<dbReference type="AlphaFoldDB" id="J3NVV9"/>
<organism evidence="2">
    <name type="scientific">Gaeumannomyces tritici (strain R3-111a-1)</name>
    <name type="common">Wheat and barley take-all root rot fungus</name>
    <name type="synonym">Gaeumannomyces graminis var. tritici</name>
    <dbReference type="NCBI Taxonomy" id="644352"/>
    <lineage>
        <taxon>Eukaryota</taxon>
        <taxon>Fungi</taxon>
        <taxon>Dikarya</taxon>
        <taxon>Ascomycota</taxon>
        <taxon>Pezizomycotina</taxon>
        <taxon>Sordariomycetes</taxon>
        <taxon>Sordariomycetidae</taxon>
        <taxon>Magnaporthales</taxon>
        <taxon>Magnaporthaceae</taxon>
        <taxon>Gaeumannomyces</taxon>
    </lineage>
</organism>
<feature type="region of interest" description="Disordered" evidence="1">
    <location>
        <begin position="34"/>
        <end position="93"/>
    </location>
</feature>
<reference evidence="3" key="4">
    <citation type="journal article" date="2015" name="G3 (Bethesda)">
        <title>Genome sequences of three phytopathogenic species of the Magnaporthaceae family of fungi.</title>
        <authorList>
            <person name="Okagaki L.H."/>
            <person name="Nunes C.C."/>
            <person name="Sailsbery J."/>
            <person name="Clay B."/>
            <person name="Brown D."/>
            <person name="John T."/>
            <person name="Oh Y."/>
            <person name="Young N."/>
            <person name="Fitzgerald M."/>
            <person name="Haas B.J."/>
            <person name="Zeng Q."/>
            <person name="Young S."/>
            <person name="Adiconis X."/>
            <person name="Fan L."/>
            <person name="Levin J.Z."/>
            <person name="Mitchell T.K."/>
            <person name="Okubara P.A."/>
            <person name="Farman M.L."/>
            <person name="Kohn L.M."/>
            <person name="Birren B."/>
            <person name="Ma L.-J."/>
            <person name="Dean R.A."/>
        </authorList>
    </citation>
    <scope>NUCLEOTIDE SEQUENCE</scope>
    <source>
        <strain evidence="3">R3-111a-1</strain>
    </source>
</reference>
<gene>
    <name evidence="3" type="primary">20345879</name>
    <name evidence="2" type="ORF">GGTG_05421</name>
</gene>
<reference evidence="4" key="1">
    <citation type="submission" date="2010-07" db="EMBL/GenBank/DDBJ databases">
        <title>The genome sequence of Gaeumannomyces graminis var. tritici strain R3-111a-1.</title>
        <authorList>
            <consortium name="The Broad Institute Genome Sequencing Platform"/>
            <person name="Ma L.-J."/>
            <person name="Dead R."/>
            <person name="Young S."/>
            <person name="Zeng Q."/>
            <person name="Koehrsen M."/>
            <person name="Alvarado L."/>
            <person name="Berlin A."/>
            <person name="Chapman S.B."/>
            <person name="Chen Z."/>
            <person name="Freedman E."/>
            <person name="Gellesch M."/>
            <person name="Goldberg J."/>
            <person name="Griggs A."/>
            <person name="Gujja S."/>
            <person name="Heilman E.R."/>
            <person name="Heiman D."/>
            <person name="Hepburn T."/>
            <person name="Howarth C."/>
            <person name="Jen D."/>
            <person name="Larson L."/>
            <person name="Mehta T."/>
            <person name="Neiman D."/>
            <person name="Pearson M."/>
            <person name="Roberts A."/>
            <person name="Saif S."/>
            <person name="Shea T."/>
            <person name="Shenoy N."/>
            <person name="Sisk P."/>
            <person name="Stolte C."/>
            <person name="Sykes S."/>
            <person name="Walk T."/>
            <person name="White J."/>
            <person name="Yandava C."/>
            <person name="Haas B."/>
            <person name="Nusbaum C."/>
            <person name="Birren B."/>
        </authorList>
    </citation>
    <scope>NUCLEOTIDE SEQUENCE [LARGE SCALE GENOMIC DNA]</scope>
    <source>
        <strain evidence="4">R3-111a-1</strain>
    </source>
</reference>
<protein>
    <submittedName>
        <fullName evidence="2 3">Uncharacterized protein</fullName>
    </submittedName>
</protein>
<dbReference type="VEuPathDB" id="FungiDB:GGTG_05421"/>
<dbReference type="GeneID" id="20345879"/>
<evidence type="ECO:0000313" key="3">
    <source>
        <dbReference type="EnsemblFungi" id="EJT75488"/>
    </source>
</evidence>
<keyword evidence="4" id="KW-1185">Reference proteome</keyword>
<dbReference type="EMBL" id="GL385397">
    <property type="protein sequence ID" value="EJT75488.1"/>
    <property type="molecule type" value="Genomic_DNA"/>
</dbReference>
<reference evidence="2" key="2">
    <citation type="submission" date="2010-07" db="EMBL/GenBank/DDBJ databases">
        <authorList>
            <consortium name="The Broad Institute Genome Sequencing Platform"/>
            <consortium name="Broad Institute Genome Sequencing Center for Infectious Disease"/>
            <person name="Ma L.-J."/>
            <person name="Dead R."/>
            <person name="Young S."/>
            <person name="Zeng Q."/>
            <person name="Koehrsen M."/>
            <person name="Alvarado L."/>
            <person name="Berlin A."/>
            <person name="Chapman S.B."/>
            <person name="Chen Z."/>
            <person name="Freedman E."/>
            <person name="Gellesch M."/>
            <person name="Goldberg J."/>
            <person name="Griggs A."/>
            <person name="Gujja S."/>
            <person name="Heilman E.R."/>
            <person name="Heiman D."/>
            <person name="Hepburn T."/>
            <person name="Howarth C."/>
            <person name="Jen D."/>
            <person name="Larson L."/>
            <person name="Mehta T."/>
            <person name="Neiman D."/>
            <person name="Pearson M."/>
            <person name="Roberts A."/>
            <person name="Saif S."/>
            <person name="Shea T."/>
            <person name="Shenoy N."/>
            <person name="Sisk P."/>
            <person name="Stolte C."/>
            <person name="Sykes S."/>
            <person name="Walk T."/>
            <person name="White J."/>
            <person name="Yandava C."/>
            <person name="Haas B."/>
            <person name="Nusbaum C."/>
            <person name="Birren B."/>
        </authorList>
    </citation>
    <scope>NUCLEOTIDE SEQUENCE</scope>
    <source>
        <strain evidence="2">R3-111a-1</strain>
    </source>
</reference>
<accession>J3NVV9</accession>
<sequence length="93" mass="9964">MPVGLPSLPKAAGMAKLSEKYQSSLRDKLESLAPRYTPGQGWDGTAGPRGLSWIRADVGGRPSIKQQRASLQSGWSTPPQPVSSRNFPGPYPC</sequence>
<dbReference type="HOGENOM" id="CLU_2399804_0_0_1"/>
<name>J3NVV9_GAET3</name>
<evidence type="ECO:0000313" key="2">
    <source>
        <dbReference type="EMBL" id="EJT75488.1"/>
    </source>
</evidence>
<proteinExistence type="predicted"/>
<dbReference type="Proteomes" id="UP000006039">
    <property type="component" value="Unassembled WGS sequence"/>
</dbReference>
<reference evidence="3" key="5">
    <citation type="submission" date="2018-04" db="UniProtKB">
        <authorList>
            <consortium name="EnsemblFungi"/>
        </authorList>
    </citation>
    <scope>IDENTIFICATION</scope>
    <source>
        <strain evidence="3">R3-111a-1</strain>
    </source>
</reference>
<evidence type="ECO:0000256" key="1">
    <source>
        <dbReference type="SAM" id="MobiDB-lite"/>
    </source>
</evidence>
<evidence type="ECO:0000313" key="4">
    <source>
        <dbReference type="Proteomes" id="UP000006039"/>
    </source>
</evidence>